<sequence length="158" mass="18062">MNRHRILVVDSESDFIKTVREALNSSYKVSAASTRKEGLDKAKRETPHMVILGYLEPRGDAFKLHKELRETLVTKNIPLLVVDVNPQEHARKGWSREQGMQMKAEDYISRPVEPAELAELVGGILEIAAPKSMELRDALEQMERVLKRVDKIEKMLTK</sequence>
<dbReference type="Pfam" id="PF00072">
    <property type="entry name" value="Response_reg"/>
    <property type="match status" value="1"/>
</dbReference>
<dbReference type="PANTHER" id="PTHR44591">
    <property type="entry name" value="STRESS RESPONSE REGULATOR PROTEIN 1"/>
    <property type="match status" value="1"/>
</dbReference>
<dbReference type="InterPro" id="IPR001789">
    <property type="entry name" value="Sig_transdc_resp-reg_receiver"/>
</dbReference>
<accession>X1L431</accession>
<evidence type="ECO:0000313" key="3">
    <source>
        <dbReference type="EMBL" id="GAI14102.1"/>
    </source>
</evidence>
<dbReference type="GO" id="GO:0000160">
    <property type="term" value="P:phosphorelay signal transduction system"/>
    <property type="evidence" value="ECO:0007669"/>
    <property type="project" value="InterPro"/>
</dbReference>
<organism evidence="3">
    <name type="scientific">marine sediment metagenome</name>
    <dbReference type="NCBI Taxonomy" id="412755"/>
    <lineage>
        <taxon>unclassified sequences</taxon>
        <taxon>metagenomes</taxon>
        <taxon>ecological metagenomes</taxon>
    </lineage>
</organism>
<dbReference type="InterPro" id="IPR050595">
    <property type="entry name" value="Bact_response_regulator"/>
</dbReference>
<evidence type="ECO:0000259" key="2">
    <source>
        <dbReference type="PROSITE" id="PS50110"/>
    </source>
</evidence>
<dbReference type="Gene3D" id="3.40.50.2300">
    <property type="match status" value="1"/>
</dbReference>
<dbReference type="AlphaFoldDB" id="X1L431"/>
<dbReference type="PANTHER" id="PTHR44591:SF3">
    <property type="entry name" value="RESPONSE REGULATORY DOMAIN-CONTAINING PROTEIN"/>
    <property type="match status" value="1"/>
</dbReference>
<dbReference type="PROSITE" id="PS50110">
    <property type="entry name" value="RESPONSE_REGULATORY"/>
    <property type="match status" value="1"/>
</dbReference>
<dbReference type="SUPFAM" id="SSF52172">
    <property type="entry name" value="CheY-like"/>
    <property type="match status" value="1"/>
</dbReference>
<protein>
    <recommendedName>
        <fullName evidence="2">Response regulatory domain-containing protein</fullName>
    </recommendedName>
</protein>
<comment type="caution">
    <text evidence="3">The sequence shown here is derived from an EMBL/GenBank/DDBJ whole genome shotgun (WGS) entry which is preliminary data.</text>
</comment>
<gene>
    <name evidence="3" type="ORF">S06H3_13369</name>
</gene>
<dbReference type="EMBL" id="BARV01006526">
    <property type="protein sequence ID" value="GAI14102.1"/>
    <property type="molecule type" value="Genomic_DNA"/>
</dbReference>
<dbReference type="InterPro" id="IPR011006">
    <property type="entry name" value="CheY-like_superfamily"/>
</dbReference>
<reference evidence="3" key="1">
    <citation type="journal article" date="2014" name="Front. Microbiol.">
        <title>High frequency of phylogenetically diverse reductive dehalogenase-homologous genes in deep subseafloor sedimentary metagenomes.</title>
        <authorList>
            <person name="Kawai M."/>
            <person name="Futagami T."/>
            <person name="Toyoda A."/>
            <person name="Takaki Y."/>
            <person name="Nishi S."/>
            <person name="Hori S."/>
            <person name="Arai W."/>
            <person name="Tsubouchi T."/>
            <person name="Morono Y."/>
            <person name="Uchiyama I."/>
            <person name="Ito T."/>
            <person name="Fujiyama A."/>
            <person name="Inagaki F."/>
            <person name="Takami H."/>
        </authorList>
    </citation>
    <scope>NUCLEOTIDE SEQUENCE</scope>
    <source>
        <strain evidence="3">Expedition CK06-06</strain>
    </source>
</reference>
<proteinExistence type="predicted"/>
<feature type="domain" description="Response regulatory" evidence="2">
    <location>
        <begin position="5"/>
        <end position="125"/>
    </location>
</feature>
<keyword evidence="1" id="KW-0597">Phosphoprotein</keyword>
<evidence type="ECO:0000256" key="1">
    <source>
        <dbReference type="ARBA" id="ARBA00022553"/>
    </source>
</evidence>
<name>X1L431_9ZZZZ</name>